<sequence length="187" mass="20461">MTWIIAKAVGWMAMPFAAWWTARAAFGAPDRWKWTVRFLAASLVLGAVGVSQLADAPVVSIWQSPEGVIFTLPGFGFNNVARGGVTLVICCLHALAAVWLVLRPGWAVALHFWLWHIFLALALLRPALADALVPRRYVDYPPYMTMITRLGQAGACAAAVSALILLVLLAIALHRRVLRRELPPDAL</sequence>
<keyword evidence="1" id="KW-1133">Transmembrane helix</keyword>
<protein>
    <submittedName>
        <fullName evidence="2">Uncharacterized protein</fullName>
    </submittedName>
</protein>
<keyword evidence="1" id="KW-0472">Membrane</keyword>
<organism evidence="2 3">
    <name type="scientific">Seohaeicola nanhaiensis</name>
    <dbReference type="NCBI Taxonomy" id="1387282"/>
    <lineage>
        <taxon>Bacteria</taxon>
        <taxon>Pseudomonadati</taxon>
        <taxon>Pseudomonadota</taxon>
        <taxon>Alphaproteobacteria</taxon>
        <taxon>Rhodobacterales</taxon>
        <taxon>Roseobacteraceae</taxon>
        <taxon>Seohaeicola</taxon>
    </lineage>
</organism>
<gene>
    <name evidence="2" type="ORF">ACFO5X_13525</name>
</gene>
<feature type="transmembrane region" description="Helical" evidence="1">
    <location>
        <begin position="34"/>
        <end position="59"/>
    </location>
</feature>
<keyword evidence="3" id="KW-1185">Reference proteome</keyword>
<feature type="transmembrane region" description="Helical" evidence="1">
    <location>
        <begin position="153"/>
        <end position="173"/>
    </location>
</feature>
<dbReference type="EMBL" id="JBHSGI010000016">
    <property type="protein sequence ID" value="MFC4669577.1"/>
    <property type="molecule type" value="Genomic_DNA"/>
</dbReference>
<reference evidence="3" key="1">
    <citation type="journal article" date="2019" name="Int. J. Syst. Evol. Microbiol.">
        <title>The Global Catalogue of Microorganisms (GCM) 10K type strain sequencing project: providing services to taxonomists for standard genome sequencing and annotation.</title>
        <authorList>
            <consortium name="The Broad Institute Genomics Platform"/>
            <consortium name="The Broad Institute Genome Sequencing Center for Infectious Disease"/>
            <person name="Wu L."/>
            <person name="Ma J."/>
        </authorList>
    </citation>
    <scope>NUCLEOTIDE SEQUENCE [LARGE SCALE GENOMIC DNA]</scope>
    <source>
        <strain evidence="3">CGMCC 4.7283</strain>
    </source>
</reference>
<feature type="transmembrane region" description="Helical" evidence="1">
    <location>
        <begin position="113"/>
        <end position="133"/>
    </location>
</feature>
<keyword evidence="1" id="KW-0812">Transmembrane</keyword>
<comment type="caution">
    <text evidence="2">The sequence shown here is derived from an EMBL/GenBank/DDBJ whole genome shotgun (WGS) entry which is preliminary data.</text>
</comment>
<proteinExistence type="predicted"/>
<dbReference type="Proteomes" id="UP001595973">
    <property type="component" value="Unassembled WGS sequence"/>
</dbReference>
<accession>A0ABV9KHI4</accession>
<dbReference type="RefSeq" id="WP_380718010.1">
    <property type="nucleotide sequence ID" value="NZ_JBHSGI010000016.1"/>
</dbReference>
<feature type="transmembrane region" description="Helical" evidence="1">
    <location>
        <begin position="80"/>
        <end position="101"/>
    </location>
</feature>
<evidence type="ECO:0000313" key="3">
    <source>
        <dbReference type="Proteomes" id="UP001595973"/>
    </source>
</evidence>
<evidence type="ECO:0000313" key="2">
    <source>
        <dbReference type="EMBL" id="MFC4669577.1"/>
    </source>
</evidence>
<name>A0ABV9KHI4_9RHOB</name>
<evidence type="ECO:0000256" key="1">
    <source>
        <dbReference type="SAM" id="Phobius"/>
    </source>
</evidence>